<evidence type="ECO:0000313" key="11">
    <source>
        <dbReference type="EMBL" id="TCK47671.1"/>
    </source>
</evidence>
<gene>
    <name evidence="11" type="ORF">EV690_2716</name>
</gene>
<comment type="subcellular location">
    <subcellularLocation>
        <location evidence="1">Cell inner membrane</location>
        <topology evidence="1">Multi-pass membrane protein</topology>
    </subcellularLocation>
</comment>
<sequence length="469" mass="52245">MKRFYKQEMVRLIKLAFPILVTQLIMMGMSVVDTLMAGQVSATDLAAVALGSSLIMPLIFFCQGTLLAVTPIIANHYGAKRYRYIRRTLMQSLWLALVLSIFAKLISTQLYHLCALMSHDQRLIYLANEYIDFLSWGIFGACFYQAWRGINEGVGNTRIIMVFGLIGILLNVPINYIFIHGLYGMPKLGGAGCGVATALVFTFMAISLAIYVYCCKRYKPLKLLHIRIKPRQDRILAIAKLGIPIAFSIFFETSLFSVITILMAPFGTNTVAAHQIAINFIGVIFMVPLSIGMTMTIRIGHLLGERQLEKARKIGLLGIGLCLLIALVTATLTWLLRPQIVALYTNNHQVQAIAIRLLLVGAAFQLSDALQVVTAGVLRGYQDTRSVLWITFISYWPIGLGSGCILGMTEWLTPEPLGAIGFWLAFVFGLSCAAVMLLIRFWRLSHHYEKWNPPINGKLRQTIQTSTSI</sequence>
<evidence type="ECO:0000256" key="3">
    <source>
        <dbReference type="ARBA" id="ARBA00022449"/>
    </source>
</evidence>
<dbReference type="NCBIfam" id="TIGR00797">
    <property type="entry name" value="matE"/>
    <property type="match status" value="1"/>
</dbReference>
<feature type="transmembrane region" description="Helical" evidence="10">
    <location>
        <begin position="123"/>
        <end position="147"/>
    </location>
</feature>
<evidence type="ECO:0000313" key="12">
    <source>
        <dbReference type="Proteomes" id="UP000295565"/>
    </source>
</evidence>
<dbReference type="CDD" id="cd13131">
    <property type="entry name" value="MATE_NorM_like"/>
    <property type="match status" value="1"/>
</dbReference>
<keyword evidence="8 10" id="KW-0472">Membrane</keyword>
<keyword evidence="5 10" id="KW-0812">Transmembrane</keyword>
<dbReference type="AlphaFoldDB" id="A0A4V2PNM5"/>
<dbReference type="PANTHER" id="PTHR43298">
    <property type="entry name" value="MULTIDRUG RESISTANCE PROTEIN NORM-RELATED"/>
    <property type="match status" value="1"/>
</dbReference>
<dbReference type="PIRSF" id="PIRSF006603">
    <property type="entry name" value="DinF"/>
    <property type="match status" value="1"/>
</dbReference>
<keyword evidence="7" id="KW-0406">Ion transport</keyword>
<evidence type="ECO:0000256" key="9">
    <source>
        <dbReference type="ARBA" id="ARBA00031636"/>
    </source>
</evidence>
<dbReference type="RefSeq" id="WP_131913473.1">
    <property type="nucleotide sequence ID" value="NZ_OU594967.1"/>
</dbReference>
<dbReference type="GO" id="GO:0015297">
    <property type="term" value="F:antiporter activity"/>
    <property type="evidence" value="ECO:0007669"/>
    <property type="project" value="UniProtKB-KW"/>
</dbReference>
<dbReference type="InterPro" id="IPR050222">
    <property type="entry name" value="MATE_MdtK"/>
</dbReference>
<feature type="transmembrane region" description="Helical" evidence="10">
    <location>
        <begin position="387"/>
        <end position="408"/>
    </location>
</feature>
<dbReference type="GO" id="GO:0042910">
    <property type="term" value="F:xenobiotic transmembrane transporter activity"/>
    <property type="evidence" value="ECO:0007669"/>
    <property type="project" value="InterPro"/>
</dbReference>
<evidence type="ECO:0000256" key="7">
    <source>
        <dbReference type="ARBA" id="ARBA00023065"/>
    </source>
</evidence>
<dbReference type="GO" id="GO:0006811">
    <property type="term" value="P:monoatomic ion transport"/>
    <property type="evidence" value="ECO:0007669"/>
    <property type="project" value="UniProtKB-KW"/>
</dbReference>
<comment type="caution">
    <text evidence="11">The sequence shown here is derived from an EMBL/GenBank/DDBJ whole genome shotgun (WGS) entry which is preliminary data.</text>
</comment>
<feature type="transmembrane region" description="Helical" evidence="10">
    <location>
        <begin position="12"/>
        <end position="32"/>
    </location>
</feature>
<evidence type="ECO:0000256" key="2">
    <source>
        <dbReference type="ARBA" id="ARBA00022448"/>
    </source>
</evidence>
<keyword evidence="6 10" id="KW-1133">Transmembrane helix</keyword>
<name>A0A4V2PNM5_9GAMM</name>
<evidence type="ECO:0000256" key="4">
    <source>
        <dbReference type="ARBA" id="ARBA00022475"/>
    </source>
</evidence>
<dbReference type="Pfam" id="PF01554">
    <property type="entry name" value="MatE"/>
    <property type="match status" value="2"/>
</dbReference>
<feature type="transmembrane region" description="Helical" evidence="10">
    <location>
        <begin position="189"/>
        <end position="214"/>
    </location>
</feature>
<keyword evidence="3" id="KW-0050">Antiport</keyword>
<keyword evidence="2" id="KW-0813">Transport</keyword>
<evidence type="ECO:0000256" key="8">
    <source>
        <dbReference type="ARBA" id="ARBA00023136"/>
    </source>
</evidence>
<feature type="transmembrane region" description="Helical" evidence="10">
    <location>
        <begin position="159"/>
        <end position="183"/>
    </location>
</feature>
<feature type="transmembrane region" description="Helical" evidence="10">
    <location>
        <begin position="314"/>
        <end position="336"/>
    </location>
</feature>
<accession>A0A4V2PNM5</accession>
<dbReference type="PANTHER" id="PTHR43298:SF2">
    <property type="entry name" value="FMN_FAD EXPORTER YEEO-RELATED"/>
    <property type="match status" value="1"/>
</dbReference>
<feature type="transmembrane region" description="Helical" evidence="10">
    <location>
        <begin position="272"/>
        <end position="293"/>
    </location>
</feature>
<evidence type="ECO:0000256" key="6">
    <source>
        <dbReference type="ARBA" id="ARBA00022989"/>
    </source>
</evidence>
<dbReference type="InterPro" id="IPR048279">
    <property type="entry name" value="MdtK-like"/>
</dbReference>
<feature type="transmembrane region" description="Helical" evidence="10">
    <location>
        <begin position="235"/>
        <end position="266"/>
    </location>
</feature>
<evidence type="ECO:0000256" key="5">
    <source>
        <dbReference type="ARBA" id="ARBA00022692"/>
    </source>
</evidence>
<keyword evidence="12" id="KW-1185">Reference proteome</keyword>
<feature type="transmembrane region" description="Helical" evidence="10">
    <location>
        <begin position="93"/>
        <end position="111"/>
    </location>
</feature>
<dbReference type="EMBL" id="SMGD01000014">
    <property type="protein sequence ID" value="TCK47671.1"/>
    <property type="molecule type" value="Genomic_DNA"/>
</dbReference>
<evidence type="ECO:0000256" key="1">
    <source>
        <dbReference type="ARBA" id="ARBA00004429"/>
    </source>
</evidence>
<dbReference type="OrthoDB" id="9780160at2"/>
<dbReference type="InterPro" id="IPR002528">
    <property type="entry name" value="MATE_fam"/>
</dbReference>
<evidence type="ECO:0000256" key="10">
    <source>
        <dbReference type="SAM" id="Phobius"/>
    </source>
</evidence>
<organism evidence="11 12">
    <name type="scientific">Celerinatantimonas diazotrophica</name>
    <dbReference type="NCBI Taxonomy" id="412034"/>
    <lineage>
        <taxon>Bacteria</taxon>
        <taxon>Pseudomonadati</taxon>
        <taxon>Pseudomonadota</taxon>
        <taxon>Gammaproteobacteria</taxon>
        <taxon>Celerinatantimonadaceae</taxon>
        <taxon>Celerinatantimonas</taxon>
    </lineage>
</organism>
<feature type="transmembrane region" description="Helical" evidence="10">
    <location>
        <begin position="52"/>
        <end position="73"/>
    </location>
</feature>
<protein>
    <recommendedName>
        <fullName evidence="9">Multidrug-efflux transporter</fullName>
    </recommendedName>
</protein>
<reference evidence="11 12" key="1">
    <citation type="submission" date="2019-03" db="EMBL/GenBank/DDBJ databases">
        <title>Genomic Encyclopedia of Type Strains, Phase IV (KMG-IV): sequencing the most valuable type-strain genomes for metagenomic binning, comparative biology and taxonomic classification.</title>
        <authorList>
            <person name="Goeker M."/>
        </authorList>
    </citation>
    <scope>NUCLEOTIDE SEQUENCE [LARGE SCALE GENOMIC DNA]</scope>
    <source>
        <strain evidence="11 12">DSM 18577</strain>
    </source>
</reference>
<feature type="transmembrane region" description="Helical" evidence="10">
    <location>
        <begin position="348"/>
        <end position="366"/>
    </location>
</feature>
<proteinExistence type="predicted"/>
<dbReference type="Proteomes" id="UP000295565">
    <property type="component" value="Unassembled WGS sequence"/>
</dbReference>
<keyword evidence="4" id="KW-1003">Cell membrane</keyword>
<feature type="transmembrane region" description="Helical" evidence="10">
    <location>
        <begin position="420"/>
        <end position="442"/>
    </location>
</feature>
<dbReference type="GO" id="GO:0005886">
    <property type="term" value="C:plasma membrane"/>
    <property type="evidence" value="ECO:0007669"/>
    <property type="project" value="UniProtKB-SubCell"/>
</dbReference>